<protein>
    <submittedName>
        <fullName evidence="1">Uncharacterized protein</fullName>
    </submittedName>
</protein>
<dbReference type="EMBL" id="FWWU01000008">
    <property type="protein sequence ID" value="SMB85314.1"/>
    <property type="molecule type" value="Genomic_DNA"/>
</dbReference>
<evidence type="ECO:0000313" key="2">
    <source>
        <dbReference type="Proteomes" id="UP000192582"/>
    </source>
</evidence>
<organism evidence="1 2">
    <name type="scientific">Deinococcus hopiensis KR-140</name>
    <dbReference type="NCBI Taxonomy" id="695939"/>
    <lineage>
        <taxon>Bacteria</taxon>
        <taxon>Thermotogati</taxon>
        <taxon>Deinococcota</taxon>
        <taxon>Deinococci</taxon>
        <taxon>Deinococcales</taxon>
        <taxon>Deinococcaceae</taxon>
        <taxon>Deinococcus</taxon>
    </lineage>
</organism>
<sequence>MDHCSSVSHTFLAYHTTLSQNSNLFPDDLYFSIRRNYAAKILVPAKYSIAGTQAILS</sequence>
<dbReference type="AlphaFoldDB" id="A0A1W1UX79"/>
<evidence type="ECO:0000313" key="1">
    <source>
        <dbReference type="EMBL" id="SMB85314.1"/>
    </source>
</evidence>
<proteinExistence type="predicted"/>
<dbReference type="Proteomes" id="UP000192582">
    <property type="component" value="Unassembled WGS sequence"/>
</dbReference>
<accession>A0A1W1UX79</accession>
<name>A0A1W1UX79_9DEIO</name>
<gene>
    <name evidence="1" type="ORF">SAMN00790413_03357</name>
</gene>
<reference evidence="1 2" key="1">
    <citation type="submission" date="2017-04" db="EMBL/GenBank/DDBJ databases">
        <authorList>
            <person name="Afonso C.L."/>
            <person name="Miller P.J."/>
            <person name="Scott M.A."/>
            <person name="Spackman E."/>
            <person name="Goraichik I."/>
            <person name="Dimitrov K.M."/>
            <person name="Suarez D.L."/>
            <person name="Swayne D.E."/>
        </authorList>
    </citation>
    <scope>NUCLEOTIDE SEQUENCE [LARGE SCALE GENOMIC DNA]</scope>
    <source>
        <strain evidence="1 2">KR-140</strain>
    </source>
</reference>
<keyword evidence="2" id="KW-1185">Reference proteome</keyword>